<evidence type="ECO:0000313" key="3">
    <source>
        <dbReference type="Proteomes" id="UP000236286"/>
    </source>
</evidence>
<dbReference type="OrthoDB" id="8442682at2"/>
<protein>
    <recommendedName>
        <fullName evidence="4">DUF2380 domain-containing protein</fullName>
    </recommendedName>
</protein>
<gene>
    <name evidence="2" type="ORF">CR492_11890</name>
</gene>
<proteinExistence type="predicted"/>
<sequence length="167" mass="17818">MRCLLLPILAAGLWFAPSCGIAAEPEQGAAIAVIDFDYVDTSGEPRDQSKEHEARLAAFMDALKSDLAKGAKFRVVAAACRPDPCSVQGAGVPALVAAAREAGADILLIGGVHKMSTLVQWAKIEAIDARTGRVLFDKLFTFRGDTDEAWQRAESFIFGELAALPRS</sequence>
<name>A0A2J7TGA0_METSI</name>
<evidence type="ECO:0000256" key="1">
    <source>
        <dbReference type="SAM" id="SignalP"/>
    </source>
</evidence>
<accession>A0A2J7TGA0</accession>
<evidence type="ECO:0000313" key="2">
    <source>
        <dbReference type="EMBL" id="PNG25804.1"/>
    </source>
</evidence>
<evidence type="ECO:0008006" key="4">
    <source>
        <dbReference type="Google" id="ProtNLM"/>
    </source>
</evidence>
<dbReference type="InterPro" id="IPR021698">
    <property type="entry name" value="DUF3280"/>
</dbReference>
<dbReference type="AlphaFoldDB" id="A0A2J7TGA0"/>
<reference evidence="2 3" key="1">
    <citation type="submission" date="2017-10" db="EMBL/GenBank/DDBJ databases">
        <title>Genome announcement of Methylocella silvestris TVC from permafrost.</title>
        <authorList>
            <person name="Wang J."/>
            <person name="Geng K."/>
            <person name="Ul-Haque F."/>
            <person name="Crombie A.T."/>
            <person name="Street L.E."/>
            <person name="Wookey P.A."/>
            <person name="Murrell J.C."/>
            <person name="Pratscher J."/>
        </authorList>
    </citation>
    <scope>NUCLEOTIDE SEQUENCE [LARGE SCALE GENOMIC DNA]</scope>
    <source>
        <strain evidence="2 3">TVC</strain>
    </source>
</reference>
<dbReference type="EMBL" id="PDZR01000012">
    <property type="protein sequence ID" value="PNG25804.1"/>
    <property type="molecule type" value="Genomic_DNA"/>
</dbReference>
<comment type="caution">
    <text evidence="2">The sequence shown here is derived from an EMBL/GenBank/DDBJ whole genome shotgun (WGS) entry which is preliminary data.</text>
</comment>
<feature type="signal peptide" evidence="1">
    <location>
        <begin position="1"/>
        <end position="22"/>
    </location>
</feature>
<dbReference type="RefSeq" id="WP_102843956.1">
    <property type="nucleotide sequence ID" value="NZ_PDZR01000012.1"/>
</dbReference>
<keyword evidence="1" id="KW-0732">Signal</keyword>
<dbReference type="Proteomes" id="UP000236286">
    <property type="component" value="Unassembled WGS sequence"/>
</dbReference>
<dbReference type="Pfam" id="PF11684">
    <property type="entry name" value="DUF3280"/>
    <property type="match status" value="1"/>
</dbReference>
<organism evidence="2 3">
    <name type="scientific">Methylocella silvestris</name>
    <dbReference type="NCBI Taxonomy" id="199596"/>
    <lineage>
        <taxon>Bacteria</taxon>
        <taxon>Pseudomonadati</taxon>
        <taxon>Pseudomonadota</taxon>
        <taxon>Alphaproteobacteria</taxon>
        <taxon>Hyphomicrobiales</taxon>
        <taxon>Beijerinckiaceae</taxon>
        <taxon>Methylocella</taxon>
    </lineage>
</organism>
<feature type="chain" id="PRO_5014380285" description="DUF2380 domain-containing protein" evidence="1">
    <location>
        <begin position="23"/>
        <end position="167"/>
    </location>
</feature>